<evidence type="ECO:0000313" key="1">
    <source>
        <dbReference type="EMBL" id="GAA1011490.1"/>
    </source>
</evidence>
<proteinExistence type="predicted"/>
<gene>
    <name evidence="1" type="ORF">GCM10009564_32540</name>
</gene>
<protein>
    <submittedName>
        <fullName evidence="1">Uncharacterized protein</fullName>
    </submittedName>
</protein>
<dbReference type="Proteomes" id="UP001501072">
    <property type="component" value="Unassembled WGS sequence"/>
</dbReference>
<name>A0ABN1T1C8_9ACTN</name>
<organism evidence="1 2">
    <name type="scientific">Streptomyces thermogriseus</name>
    <dbReference type="NCBI Taxonomy" id="75292"/>
    <lineage>
        <taxon>Bacteria</taxon>
        <taxon>Bacillati</taxon>
        <taxon>Actinomycetota</taxon>
        <taxon>Actinomycetes</taxon>
        <taxon>Kitasatosporales</taxon>
        <taxon>Streptomycetaceae</taxon>
        <taxon>Streptomyces</taxon>
    </lineage>
</organism>
<sequence length="182" mass="20026">MTPTGPVHGVDLIKKPGIYLVIVDDDPCEGRAPQRRVVHVERQADDPLERQLQWDELTGDCLEAGVTLLKYQAVSDAHAAGMARREYALAYAALQMREVIDAHLKSGSTGWVAIRIADGSSDGQLYADYTDAWNAQVHPEGCTYLPISPAAPWTARECEEYLRFMGHLRHGCMVYGIPTCGG</sequence>
<evidence type="ECO:0000313" key="2">
    <source>
        <dbReference type="Proteomes" id="UP001501072"/>
    </source>
</evidence>
<comment type="caution">
    <text evidence="1">The sequence shown here is derived from an EMBL/GenBank/DDBJ whole genome shotgun (WGS) entry which is preliminary data.</text>
</comment>
<dbReference type="RefSeq" id="WP_346073307.1">
    <property type="nucleotide sequence ID" value="NZ_BAAAHU010000032.1"/>
</dbReference>
<reference evidence="1 2" key="1">
    <citation type="journal article" date="2019" name="Int. J. Syst. Evol. Microbiol.">
        <title>The Global Catalogue of Microorganisms (GCM) 10K type strain sequencing project: providing services to taxonomists for standard genome sequencing and annotation.</title>
        <authorList>
            <consortium name="The Broad Institute Genomics Platform"/>
            <consortium name="The Broad Institute Genome Sequencing Center for Infectious Disease"/>
            <person name="Wu L."/>
            <person name="Ma J."/>
        </authorList>
    </citation>
    <scope>NUCLEOTIDE SEQUENCE [LARGE SCALE GENOMIC DNA]</scope>
    <source>
        <strain evidence="1 2">JCM 11269</strain>
    </source>
</reference>
<accession>A0ABN1T1C8</accession>
<dbReference type="EMBL" id="BAAAHU010000032">
    <property type="protein sequence ID" value="GAA1011490.1"/>
    <property type="molecule type" value="Genomic_DNA"/>
</dbReference>
<keyword evidence="2" id="KW-1185">Reference proteome</keyword>